<gene>
    <name evidence="1" type="ORF">H5410_002646</name>
</gene>
<dbReference type="OrthoDB" id="1324098at2759"/>
<sequence>MEDHKENPEPSSASFCIRDHNEARAIRENLSYCSEHDITNPIIETYSLAMVHIINGDWDVPWNVALEINTIRRLQRSDFQINHFEDIPTKGRKLLNLDKQRTPYIRRKMQEQMDY</sequence>
<evidence type="ECO:0000313" key="1">
    <source>
        <dbReference type="EMBL" id="KAG5630929.1"/>
    </source>
</evidence>
<name>A0A9J6B2J4_SOLCO</name>
<dbReference type="AlphaFoldDB" id="A0A9J6B2J4"/>
<evidence type="ECO:0000313" key="2">
    <source>
        <dbReference type="Proteomes" id="UP000824120"/>
    </source>
</evidence>
<keyword evidence="2" id="KW-1185">Reference proteome</keyword>
<organism evidence="1 2">
    <name type="scientific">Solanum commersonii</name>
    <name type="common">Commerson's wild potato</name>
    <name type="synonym">Commerson's nightshade</name>
    <dbReference type="NCBI Taxonomy" id="4109"/>
    <lineage>
        <taxon>Eukaryota</taxon>
        <taxon>Viridiplantae</taxon>
        <taxon>Streptophyta</taxon>
        <taxon>Embryophyta</taxon>
        <taxon>Tracheophyta</taxon>
        <taxon>Spermatophyta</taxon>
        <taxon>Magnoliopsida</taxon>
        <taxon>eudicotyledons</taxon>
        <taxon>Gunneridae</taxon>
        <taxon>Pentapetalae</taxon>
        <taxon>asterids</taxon>
        <taxon>lamiids</taxon>
        <taxon>Solanales</taxon>
        <taxon>Solanaceae</taxon>
        <taxon>Solanoideae</taxon>
        <taxon>Solaneae</taxon>
        <taxon>Solanum</taxon>
    </lineage>
</organism>
<dbReference type="Proteomes" id="UP000824120">
    <property type="component" value="Chromosome 1"/>
</dbReference>
<comment type="caution">
    <text evidence="1">The sequence shown here is derived from an EMBL/GenBank/DDBJ whole genome shotgun (WGS) entry which is preliminary data.</text>
</comment>
<reference evidence="1 2" key="1">
    <citation type="submission" date="2020-09" db="EMBL/GenBank/DDBJ databases">
        <title>De no assembly of potato wild relative species, Solanum commersonii.</title>
        <authorList>
            <person name="Cho K."/>
        </authorList>
    </citation>
    <scope>NUCLEOTIDE SEQUENCE [LARGE SCALE GENOMIC DNA]</scope>
    <source>
        <strain evidence="1">LZ3.2</strain>
        <tissue evidence="1">Leaf</tissue>
    </source>
</reference>
<dbReference type="EMBL" id="JACXVP010000001">
    <property type="protein sequence ID" value="KAG5630929.1"/>
    <property type="molecule type" value="Genomic_DNA"/>
</dbReference>
<proteinExistence type="predicted"/>
<accession>A0A9J6B2J4</accession>
<protein>
    <submittedName>
        <fullName evidence="1">Uncharacterized protein</fullName>
    </submittedName>
</protein>